<proteinExistence type="predicted"/>
<name>A0A9D4KVI8_DREPO</name>
<evidence type="ECO:0000313" key="2">
    <source>
        <dbReference type="Proteomes" id="UP000828390"/>
    </source>
</evidence>
<reference evidence="1" key="1">
    <citation type="journal article" date="2019" name="bioRxiv">
        <title>The Genome of the Zebra Mussel, Dreissena polymorpha: A Resource for Invasive Species Research.</title>
        <authorList>
            <person name="McCartney M.A."/>
            <person name="Auch B."/>
            <person name="Kono T."/>
            <person name="Mallez S."/>
            <person name="Zhang Y."/>
            <person name="Obille A."/>
            <person name="Becker A."/>
            <person name="Abrahante J.E."/>
            <person name="Garbe J."/>
            <person name="Badalamenti J.P."/>
            <person name="Herman A."/>
            <person name="Mangelson H."/>
            <person name="Liachko I."/>
            <person name="Sullivan S."/>
            <person name="Sone E.D."/>
            <person name="Koren S."/>
            <person name="Silverstein K.A.T."/>
            <person name="Beckman K.B."/>
            <person name="Gohl D.M."/>
        </authorList>
    </citation>
    <scope>NUCLEOTIDE SEQUENCE</scope>
    <source>
        <strain evidence="1">Duluth1</strain>
        <tissue evidence="1">Whole animal</tissue>
    </source>
</reference>
<dbReference type="EMBL" id="JAIWYP010000003">
    <property type="protein sequence ID" value="KAH3846474.1"/>
    <property type="molecule type" value="Genomic_DNA"/>
</dbReference>
<dbReference type="Proteomes" id="UP000828390">
    <property type="component" value="Unassembled WGS sequence"/>
</dbReference>
<gene>
    <name evidence="1" type="ORF">DPMN_088775</name>
</gene>
<sequence>MADAFTFDSAEEDWDLNTLYYLNSQLESYLKMLPGGGVDMTLSELQEMAARQQQQIEITAAGSRC</sequence>
<dbReference type="AlphaFoldDB" id="A0A9D4KVI8"/>
<protein>
    <submittedName>
        <fullName evidence="1">Uncharacterized protein</fullName>
    </submittedName>
</protein>
<comment type="caution">
    <text evidence="1">The sequence shown here is derived from an EMBL/GenBank/DDBJ whole genome shotgun (WGS) entry which is preliminary data.</text>
</comment>
<keyword evidence="2" id="KW-1185">Reference proteome</keyword>
<accession>A0A9D4KVI8</accession>
<organism evidence="1 2">
    <name type="scientific">Dreissena polymorpha</name>
    <name type="common">Zebra mussel</name>
    <name type="synonym">Mytilus polymorpha</name>
    <dbReference type="NCBI Taxonomy" id="45954"/>
    <lineage>
        <taxon>Eukaryota</taxon>
        <taxon>Metazoa</taxon>
        <taxon>Spiralia</taxon>
        <taxon>Lophotrochozoa</taxon>
        <taxon>Mollusca</taxon>
        <taxon>Bivalvia</taxon>
        <taxon>Autobranchia</taxon>
        <taxon>Heteroconchia</taxon>
        <taxon>Euheterodonta</taxon>
        <taxon>Imparidentia</taxon>
        <taxon>Neoheterodontei</taxon>
        <taxon>Myida</taxon>
        <taxon>Dreissenoidea</taxon>
        <taxon>Dreissenidae</taxon>
        <taxon>Dreissena</taxon>
    </lineage>
</organism>
<evidence type="ECO:0000313" key="1">
    <source>
        <dbReference type="EMBL" id="KAH3846474.1"/>
    </source>
</evidence>
<reference evidence="1" key="2">
    <citation type="submission" date="2020-11" db="EMBL/GenBank/DDBJ databases">
        <authorList>
            <person name="McCartney M.A."/>
            <person name="Auch B."/>
            <person name="Kono T."/>
            <person name="Mallez S."/>
            <person name="Becker A."/>
            <person name="Gohl D.M."/>
            <person name="Silverstein K.A.T."/>
            <person name="Koren S."/>
            <person name="Bechman K.B."/>
            <person name="Herman A."/>
            <person name="Abrahante J.E."/>
            <person name="Garbe J."/>
        </authorList>
    </citation>
    <scope>NUCLEOTIDE SEQUENCE</scope>
    <source>
        <strain evidence="1">Duluth1</strain>
        <tissue evidence="1">Whole animal</tissue>
    </source>
</reference>